<feature type="signal peptide" evidence="4">
    <location>
        <begin position="1"/>
        <end position="23"/>
    </location>
</feature>
<sequence>MFKVTAAVVSVSGALLIAGCSSGDDTDHADHTTTAAVTSGTDQSSAENVAAPTVDELTASLNLLVDPQVDATTKAATVENGQARLANLEQMTAALANYGDITFQVDEPTVEGETATAPVTIATARGTTAPTPNTWVLIDGKWKVSDASACQILAMGQAPCV</sequence>
<dbReference type="InterPro" id="IPR058644">
    <property type="entry name" value="Mtb12-like_C"/>
</dbReference>
<evidence type="ECO:0000256" key="4">
    <source>
        <dbReference type="SAM" id="SignalP"/>
    </source>
</evidence>
<keyword evidence="7" id="KW-1185">Reference proteome</keyword>
<name>A0A177YFX9_9NOCA</name>
<evidence type="ECO:0000256" key="2">
    <source>
        <dbReference type="ARBA" id="ARBA00093774"/>
    </source>
</evidence>
<dbReference type="AlphaFoldDB" id="A0A177YFX9"/>
<keyword evidence="1 4" id="KW-0732">Signal</keyword>
<dbReference type="Proteomes" id="UP000077519">
    <property type="component" value="Unassembled WGS sequence"/>
</dbReference>
<gene>
    <name evidence="6" type="ORF">A3K89_01975</name>
</gene>
<reference evidence="6 7" key="1">
    <citation type="submission" date="2016-03" db="EMBL/GenBank/DDBJ databases">
        <title>Genome sequence of Rhodococcus kyotonensis KB10.</title>
        <authorList>
            <person name="Jeong H."/>
            <person name="Hong C.E."/>
            <person name="Jo S.H."/>
            <person name="Park J.M."/>
        </authorList>
    </citation>
    <scope>NUCLEOTIDE SEQUENCE [LARGE SCALE GENOMIC DNA]</scope>
    <source>
        <strain evidence="6 7">KB10</strain>
    </source>
</reference>
<accession>A0A177YFX9</accession>
<protein>
    <recommendedName>
        <fullName evidence="5">Low molecular weight antigen MTB12-like C-terminal domain-containing protein</fullName>
    </recommendedName>
</protein>
<proteinExistence type="inferred from homology"/>
<organism evidence="6 7">
    <name type="scientific">Rhodococcoides kyotonense</name>
    <dbReference type="NCBI Taxonomy" id="398843"/>
    <lineage>
        <taxon>Bacteria</taxon>
        <taxon>Bacillati</taxon>
        <taxon>Actinomycetota</taxon>
        <taxon>Actinomycetes</taxon>
        <taxon>Mycobacteriales</taxon>
        <taxon>Nocardiaceae</taxon>
        <taxon>Rhodococcoides</taxon>
    </lineage>
</organism>
<dbReference type="Pfam" id="PF26580">
    <property type="entry name" value="Mtb12_C"/>
    <property type="match status" value="1"/>
</dbReference>
<evidence type="ECO:0000256" key="3">
    <source>
        <dbReference type="SAM" id="MobiDB-lite"/>
    </source>
</evidence>
<comment type="similarity">
    <text evidence="2">Belongs to the MTB12 family.</text>
</comment>
<comment type="caution">
    <text evidence="6">The sequence shown here is derived from an EMBL/GenBank/DDBJ whole genome shotgun (WGS) entry which is preliminary data.</text>
</comment>
<evidence type="ECO:0000313" key="7">
    <source>
        <dbReference type="Proteomes" id="UP000077519"/>
    </source>
</evidence>
<evidence type="ECO:0000256" key="1">
    <source>
        <dbReference type="ARBA" id="ARBA00022729"/>
    </source>
</evidence>
<evidence type="ECO:0000313" key="6">
    <source>
        <dbReference type="EMBL" id="OAK54220.1"/>
    </source>
</evidence>
<feature type="chain" id="PRO_5008079789" description="Low molecular weight antigen MTB12-like C-terminal domain-containing protein" evidence="4">
    <location>
        <begin position="24"/>
        <end position="161"/>
    </location>
</feature>
<feature type="region of interest" description="Disordered" evidence="3">
    <location>
        <begin position="22"/>
        <end position="46"/>
    </location>
</feature>
<evidence type="ECO:0000259" key="5">
    <source>
        <dbReference type="Pfam" id="PF26580"/>
    </source>
</evidence>
<feature type="compositionally biased region" description="Polar residues" evidence="3">
    <location>
        <begin position="37"/>
        <end position="46"/>
    </location>
</feature>
<dbReference type="PROSITE" id="PS51257">
    <property type="entry name" value="PROKAR_LIPOPROTEIN"/>
    <property type="match status" value="1"/>
</dbReference>
<dbReference type="RefSeq" id="WP_068424143.1">
    <property type="nucleotide sequence ID" value="NZ_LVHI01000012.1"/>
</dbReference>
<feature type="domain" description="Low molecular weight antigen MTB12-like C-terminal" evidence="5">
    <location>
        <begin position="50"/>
        <end position="160"/>
    </location>
</feature>
<dbReference type="EMBL" id="LVHI01000012">
    <property type="protein sequence ID" value="OAK54220.1"/>
    <property type="molecule type" value="Genomic_DNA"/>
</dbReference>